<accession>A0A5E4SM62</accession>
<dbReference type="InterPro" id="IPR011716">
    <property type="entry name" value="TPR-3"/>
</dbReference>
<proteinExistence type="inferred from homology"/>
<dbReference type="NCBIfam" id="TIGR02552">
    <property type="entry name" value="LcrH_SycD"/>
    <property type="match status" value="1"/>
</dbReference>
<evidence type="ECO:0000313" key="3">
    <source>
        <dbReference type="EMBL" id="VVD76966.1"/>
    </source>
</evidence>
<dbReference type="InterPro" id="IPR011990">
    <property type="entry name" value="TPR-like_helical_dom_sf"/>
</dbReference>
<gene>
    <name evidence="3" type="ORF">PFI31113_00902</name>
</gene>
<name>A0A5E4SM62_9BURK</name>
<dbReference type="Proteomes" id="UP000382577">
    <property type="component" value="Unassembled WGS sequence"/>
</dbReference>
<dbReference type="Gene3D" id="1.25.40.10">
    <property type="entry name" value="Tetratricopeptide repeat domain"/>
    <property type="match status" value="1"/>
</dbReference>
<evidence type="ECO:0000313" key="4">
    <source>
        <dbReference type="Proteomes" id="UP000382577"/>
    </source>
</evidence>
<dbReference type="InterPro" id="IPR005415">
    <property type="entry name" value="T3SS_Ca_resp_chp_LcrH/SycD"/>
</dbReference>
<protein>
    <submittedName>
        <fullName evidence="3">CesD/SycD/LcrH family type III secretion system chaperone</fullName>
    </submittedName>
</protein>
<keyword evidence="2" id="KW-0143">Chaperone</keyword>
<sequence length="177" mass="19605">MSQSESMGNQPSAVEALPAMSEEQLEELFDRVLEGVQEGATFKDMYGISSDTMEAIYAHAYDFYQQGRLDEAESLFRLLCIYDFHNADYALGLGAVFQLKKRYEKALDVYAMAYTIGGGNDERAMFYAGECNLLLRRLGKARRCFETVLEDAGDSRFAAKAQAYLDAMAGGAGSESD</sequence>
<dbReference type="EMBL" id="CABPRW010000002">
    <property type="protein sequence ID" value="VVD76966.1"/>
    <property type="molecule type" value="Genomic_DNA"/>
</dbReference>
<dbReference type="PRINTS" id="PR01595">
    <property type="entry name" value="SYCDCHAPRONE"/>
</dbReference>
<evidence type="ECO:0000256" key="2">
    <source>
        <dbReference type="ARBA" id="ARBA00023186"/>
    </source>
</evidence>
<evidence type="ECO:0000256" key="1">
    <source>
        <dbReference type="ARBA" id="ARBA00010244"/>
    </source>
</evidence>
<comment type="similarity">
    <text evidence="1">Belongs to the LcrH/SycD chaperone family.</text>
</comment>
<dbReference type="SUPFAM" id="SSF48452">
    <property type="entry name" value="TPR-like"/>
    <property type="match status" value="1"/>
</dbReference>
<dbReference type="AlphaFoldDB" id="A0A5E4SM62"/>
<dbReference type="PIRSF" id="PIRSF003165">
    <property type="entry name" value="Chaperone_SicA"/>
    <property type="match status" value="1"/>
</dbReference>
<reference evidence="3 4" key="1">
    <citation type="submission" date="2019-08" db="EMBL/GenBank/DDBJ databases">
        <authorList>
            <person name="Peeters C."/>
        </authorList>
    </citation>
    <scope>NUCLEOTIDE SEQUENCE [LARGE SCALE GENOMIC DNA]</scope>
    <source>
        <strain evidence="3 4">LMG 31113</strain>
    </source>
</reference>
<dbReference type="Pfam" id="PF07720">
    <property type="entry name" value="TPR_3"/>
    <property type="match status" value="2"/>
</dbReference>
<dbReference type="InterPro" id="IPR016379">
    <property type="entry name" value="T3SS_Ca_resp_chp_LcrH/SycD_sub"/>
</dbReference>
<organism evidence="3 4">
    <name type="scientific">Pandoraea fibrosis</name>
    <dbReference type="NCBI Taxonomy" id="1891094"/>
    <lineage>
        <taxon>Bacteria</taxon>
        <taxon>Pseudomonadati</taxon>
        <taxon>Pseudomonadota</taxon>
        <taxon>Betaproteobacteria</taxon>
        <taxon>Burkholderiales</taxon>
        <taxon>Burkholderiaceae</taxon>
        <taxon>Pandoraea</taxon>
    </lineage>
</organism>
<dbReference type="RefSeq" id="WP_224785821.1">
    <property type="nucleotide sequence ID" value="NZ_CABPRW010000002.1"/>
</dbReference>